<feature type="compositionally biased region" description="Polar residues" evidence="1">
    <location>
        <begin position="1"/>
        <end position="30"/>
    </location>
</feature>
<proteinExistence type="predicted"/>
<dbReference type="EMBL" id="GL377308">
    <property type="protein sequence ID" value="EFI95460.1"/>
    <property type="molecule type" value="Genomic_DNA"/>
</dbReference>
<feature type="compositionally biased region" description="Polar residues" evidence="1">
    <location>
        <begin position="133"/>
        <end position="142"/>
    </location>
</feature>
<dbReference type="GeneID" id="9591369"/>
<dbReference type="RefSeq" id="XP_003030363.1">
    <property type="nucleotide sequence ID" value="XM_003030317.1"/>
</dbReference>
<evidence type="ECO:0000256" key="1">
    <source>
        <dbReference type="SAM" id="MobiDB-lite"/>
    </source>
</evidence>
<evidence type="ECO:0000313" key="3">
    <source>
        <dbReference type="Proteomes" id="UP000007431"/>
    </source>
</evidence>
<name>D8QAT2_SCHCM</name>
<dbReference type="AlphaFoldDB" id="D8QAT2"/>
<dbReference type="Proteomes" id="UP000007431">
    <property type="component" value="Unassembled WGS sequence"/>
</dbReference>
<dbReference type="InParanoid" id="D8QAT2"/>
<reference evidence="2 3" key="1">
    <citation type="journal article" date="2010" name="Nat. Biotechnol.">
        <title>Genome sequence of the model mushroom Schizophyllum commune.</title>
        <authorList>
            <person name="Ohm R.A."/>
            <person name="de Jong J.F."/>
            <person name="Lugones L.G."/>
            <person name="Aerts A."/>
            <person name="Kothe E."/>
            <person name="Stajich J.E."/>
            <person name="de Vries R.P."/>
            <person name="Record E."/>
            <person name="Levasseur A."/>
            <person name="Baker S.E."/>
            <person name="Bartholomew K.A."/>
            <person name="Coutinho P.M."/>
            <person name="Erdmann S."/>
            <person name="Fowler T.J."/>
            <person name="Gathman A.C."/>
            <person name="Lombard V."/>
            <person name="Henrissat B."/>
            <person name="Knabe N."/>
            <person name="Kuees U."/>
            <person name="Lilly W.W."/>
            <person name="Lindquist E."/>
            <person name="Lucas S."/>
            <person name="Magnuson J.K."/>
            <person name="Piumi F."/>
            <person name="Raudaskoski M."/>
            <person name="Salamov A."/>
            <person name="Schmutz J."/>
            <person name="Schwarze F.W.M.R."/>
            <person name="vanKuyk P.A."/>
            <person name="Horton J.S."/>
            <person name="Grigoriev I.V."/>
            <person name="Woesten H.A.B."/>
        </authorList>
    </citation>
    <scope>NUCLEOTIDE SEQUENCE [LARGE SCALE GENOMIC DNA]</scope>
    <source>
        <strain evidence="3">H4-8 / FGSC 9210</strain>
    </source>
</reference>
<keyword evidence="3" id="KW-1185">Reference proteome</keyword>
<dbReference type="VEuPathDB" id="FungiDB:SCHCODRAFT_02703364"/>
<feature type="region of interest" description="Disordered" evidence="1">
    <location>
        <begin position="123"/>
        <end position="167"/>
    </location>
</feature>
<dbReference type="HOGENOM" id="CLU_1595498_0_0_1"/>
<sequence length="167" mass="18706">MFGMQRSLSTPSPQVASYSHSHLTSPSMESLQPRLDSRRPEAFFARHDKRRRGRADFGVLSDDEADFIDFFMGTQDLELGRTQIARRVQGKKAQLMRVTKVDGRLHLEPVPDTVPEDLTEELVEMYAQEDTNEQPNNSTTTPREGESDNAGDGSGSTKAESREGFEA</sequence>
<dbReference type="OrthoDB" id="10335840at2759"/>
<feature type="non-terminal residue" evidence="2">
    <location>
        <position position="167"/>
    </location>
</feature>
<accession>D8QAT2</accession>
<organism evidence="3">
    <name type="scientific">Schizophyllum commune (strain H4-8 / FGSC 9210)</name>
    <name type="common">Split gill fungus</name>
    <dbReference type="NCBI Taxonomy" id="578458"/>
    <lineage>
        <taxon>Eukaryota</taxon>
        <taxon>Fungi</taxon>
        <taxon>Dikarya</taxon>
        <taxon>Basidiomycota</taxon>
        <taxon>Agaricomycotina</taxon>
        <taxon>Agaricomycetes</taxon>
        <taxon>Agaricomycetidae</taxon>
        <taxon>Agaricales</taxon>
        <taxon>Schizophyllaceae</taxon>
        <taxon>Schizophyllum</taxon>
    </lineage>
</organism>
<gene>
    <name evidence="2" type="ORF">SCHCODRAFT_110223</name>
</gene>
<evidence type="ECO:0000313" key="2">
    <source>
        <dbReference type="EMBL" id="EFI95460.1"/>
    </source>
</evidence>
<dbReference type="KEGG" id="scm:SCHCO_02703364"/>
<feature type="region of interest" description="Disordered" evidence="1">
    <location>
        <begin position="1"/>
        <end position="43"/>
    </location>
</feature>
<protein>
    <submittedName>
        <fullName evidence="2">Uncharacterized protein</fullName>
    </submittedName>
</protein>